<proteinExistence type="predicted"/>
<accession>A0ABR2UFH1</accession>
<keyword evidence="2" id="KW-1133">Transmembrane helix</keyword>
<evidence type="ECO:0000256" key="2">
    <source>
        <dbReference type="SAM" id="Phobius"/>
    </source>
</evidence>
<feature type="region of interest" description="Disordered" evidence="1">
    <location>
        <begin position="349"/>
        <end position="410"/>
    </location>
</feature>
<feature type="compositionally biased region" description="Basic and acidic residues" evidence="1">
    <location>
        <begin position="378"/>
        <end position="389"/>
    </location>
</feature>
<feature type="transmembrane region" description="Helical" evidence="2">
    <location>
        <begin position="148"/>
        <end position="173"/>
    </location>
</feature>
<feature type="compositionally biased region" description="Polar residues" evidence="1">
    <location>
        <begin position="365"/>
        <end position="377"/>
    </location>
</feature>
<organism evidence="3 4">
    <name type="scientific">Seiridium unicorne</name>
    <dbReference type="NCBI Taxonomy" id="138068"/>
    <lineage>
        <taxon>Eukaryota</taxon>
        <taxon>Fungi</taxon>
        <taxon>Dikarya</taxon>
        <taxon>Ascomycota</taxon>
        <taxon>Pezizomycotina</taxon>
        <taxon>Sordariomycetes</taxon>
        <taxon>Xylariomycetidae</taxon>
        <taxon>Amphisphaeriales</taxon>
        <taxon>Sporocadaceae</taxon>
        <taxon>Seiridium</taxon>
    </lineage>
</organism>
<evidence type="ECO:0000313" key="4">
    <source>
        <dbReference type="Proteomes" id="UP001408356"/>
    </source>
</evidence>
<evidence type="ECO:0000256" key="1">
    <source>
        <dbReference type="SAM" id="MobiDB-lite"/>
    </source>
</evidence>
<gene>
    <name evidence="3" type="ORF">SUNI508_02458</name>
</gene>
<dbReference type="Proteomes" id="UP001408356">
    <property type="component" value="Unassembled WGS sequence"/>
</dbReference>
<keyword evidence="2" id="KW-0812">Transmembrane</keyword>
<protein>
    <submittedName>
        <fullName evidence="3">MalT-like TPR region domain-containing protein</fullName>
    </submittedName>
</protein>
<comment type="caution">
    <text evidence="3">The sequence shown here is derived from an EMBL/GenBank/DDBJ whole genome shotgun (WGS) entry which is preliminary data.</text>
</comment>
<evidence type="ECO:0000313" key="3">
    <source>
        <dbReference type="EMBL" id="KAK9413259.1"/>
    </source>
</evidence>
<keyword evidence="2" id="KW-0472">Membrane</keyword>
<reference evidence="3 4" key="1">
    <citation type="journal article" date="2024" name="J. Plant Pathol.">
        <title>Sequence and assembly of the genome of Seiridium unicorne, isolate CBS 538.82, causal agent of cypress canker disease.</title>
        <authorList>
            <person name="Scali E."/>
            <person name="Rocca G.D."/>
            <person name="Danti R."/>
            <person name="Garbelotto M."/>
            <person name="Barberini S."/>
            <person name="Baroncelli R."/>
            <person name="Emiliani G."/>
        </authorList>
    </citation>
    <scope>NUCLEOTIDE SEQUENCE [LARGE SCALE GENOMIC DNA]</scope>
    <source>
        <strain evidence="3 4">BM-138-508</strain>
    </source>
</reference>
<sequence>MDSEQNTPLDLVLQNNHEGADEEIRSFNSFADRGEMPPPVSQRENPKKTEMHFNNIDSFKDALMSVDFCKHSGARGKGIEDIFDISEEVKLIKEIKGIRDDLNIPHNLLNQQCQVVKAFRRLEDLLELKRKQANMVEARITRIPGITITVFTIVTIVFLPASFMAAFLALPIAQFPFVDDMFELQWASKLTGKSIRGTRHAHHFPSVPLIVTVALGVPFVTFALYVNPILRLPKLLGYALTRFGHALRWIGIVVLKTFKLLPKVFWPMLKHLHVIIAMSNMEGCCWAQYAADLEADVPFPVRYLIHSPQWKCDIMITIPSKIEYQTFRRAVLDFAIAVRPQRQTEPIWEGEHISVRPRRRPPPLENSNVEGSNQTGDHVTRQRNSRESDLSGNEGNDDEGNDDTIPLDTV</sequence>
<dbReference type="EMBL" id="JARVKF010000440">
    <property type="protein sequence ID" value="KAK9413259.1"/>
    <property type="molecule type" value="Genomic_DNA"/>
</dbReference>
<name>A0ABR2UFH1_9PEZI</name>
<keyword evidence="4" id="KW-1185">Reference proteome</keyword>
<feature type="transmembrane region" description="Helical" evidence="2">
    <location>
        <begin position="207"/>
        <end position="226"/>
    </location>
</feature>